<dbReference type="PANTHER" id="PTHR35534:SF1">
    <property type="entry name" value="LARGE RIBOSOMAL SUBUNIT PROTEIN BL32"/>
    <property type="match status" value="1"/>
</dbReference>
<dbReference type="NCBIfam" id="TIGR01031">
    <property type="entry name" value="rpmF_bact"/>
    <property type="match status" value="1"/>
</dbReference>
<evidence type="ECO:0000256" key="1">
    <source>
        <dbReference type="ARBA" id="ARBA00008560"/>
    </source>
</evidence>
<evidence type="ECO:0000313" key="6">
    <source>
        <dbReference type="EMBL" id="MBJ7604430.1"/>
    </source>
</evidence>
<dbReference type="EMBL" id="JAEKNQ010000057">
    <property type="protein sequence ID" value="MBJ7604430.1"/>
    <property type="molecule type" value="Genomic_DNA"/>
</dbReference>
<dbReference type="RefSeq" id="WP_350340767.1">
    <property type="nucleotide sequence ID" value="NZ_JAEKNQ010000057.1"/>
</dbReference>
<evidence type="ECO:0000256" key="5">
    <source>
        <dbReference type="HAMAP-Rule" id="MF_00340"/>
    </source>
</evidence>
<dbReference type="GO" id="GO:0006412">
    <property type="term" value="P:translation"/>
    <property type="evidence" value="ECO:0007669"/>
    <property type="project" value="UniProtKB-UniRule"/>
</dbReference>
<dbReference type="InterPro" id="IPR011332">
    <property type="entry name" value="Ribosomal_zn-bd"/>
</dbReference>
<evidence type="ECO:0000313" key="7">
    <source>
        <dbReference type="Proteomes" id="UP000620075"/>
    </source>
</evidence>
<comment type="similarity">
    <text evidence="1 5">Belongs to the bacterial ribosomal protein bL32 family.</text>
</comment>
<protein>
    <recommendedName>
        <fullName evidence="4 5">Large ribosomal subunit protein bL32</fullName>
    </recommendedName>
</protein>
<dbReference type="PANTHER" id="PTHR35534">
    <property type="entry name" value="50S RIBOSOMAL PROTEIN L32"/>
    <property type="match status" value="1"/>
</dbReference>
<dbReference type="HAMAP" id="MF_00340">
    <property type="entry name" value="Ribosomal_bL32"/>
    <property type="match status" value="1"/>
</dbReference>
<keyword evidence="2 5" id="KW-0689">Ribosomal protein</keyword>
<dbReference type="SUPFAM" id="SSF57829">
    <property type="entry name" value="Zn-binding ribosomal proteins"/>
    <property type="match status" value="1"/>
</dbReference>
<keyword evidence="3 5" id="KW-0687">Ribonucleoprotein</keyword>
<evidence type="ECO:0000256" key="2">
    <source>
        <dbReference type="ARBA" id="ARBA00022980"/>
    </source>
</evidence>
<organism evidence="6 7">
    <name type="scientific">Candidatus Dormiibacter inghamiae</name>
    <dbReference type="NCBI Taxonomy" id="3127013"/>
    <lineage>
        <taxon>Bacteria</taxon>
        <taxon>Bacillati</taxon>
        <taxon>Candidatus Dormiibacterota</taxon>
        <taxon>Candidatus Dormibacteria</taxon>
        <taxon>Candidatus Dormibacterales</taxon>
        <taxon>Candidatus Dormibacteraceae</taxon>
        <taxon>Candidatus Dormiibacter</taxon>
    </lineage>
</organism>
<dbReference type="InterPro" id="IPR044957">
    <property type="entry name" value="Ribosomal_bL32_bact"/>
</dbReference>
<dbReference type="Proteomes" id="UP000620075">
    <property type="component" value="Unassembled WGS sequence"/>
</dbReference>
<dbReference type="InterPro" id="IPR002677">
    <property type="entry name" value="Ribosomal_bL32"/>
</dbReference>
<dbReference type="GO" id="GO:0005840">
    <property type="term" value="C:ribosome"/>
    <property type="evidence" value="ECO:0007669"/>
    <property type="project" value="UniProtKB-KW"/>
</dbReference>
<sequence>MAHPKVKLSKGRKGRRRSHLALLTASLTPCPQCRQPRASHRVCPNCGHYAGREVIKTD</sequence>
<evidence type="ECO:0000256" key="4">
    <source>
        <dbReference type="ARBA" id="ARBA00035178"/>
    </source>
</evidence>
<comment type="caution">
    <text evidence="6">The sequence shown here is derived from an EMBL/GenBank/DDBJ whole genome shotgun (WGS) entry which is preliminary data.</text>
</comment>
<accession>A0A934N863</accession>
<name>A0A934N863_9BACT</name>
<evidence type="ECO:0000256" key="3">
    <source>
        <dbReference type="ARBA" id="ARBA00023274"/>
    </source>
</evidence>
<reference evidence="6 7" key="1">
    <citation type="submission" date="2020-10" db="EMBL/GenBank/DDBJ databases">
        <title>Ca. Dormibacterota MAGs.</title>
        <authorList>
            <person name="Montgomery K."/>
        </authorList>
    </citation>
    <scope>NUCLEOTIDE SEQUENCE [LARGE SCALE GENOMIC DNA]</scope>
    <source>
        <strain evidence="6">SC8811_S16_3</strain>
    </source>
</reference>
<dbReference type="GO" id="GO:1990904">
    <property type="term" value="C:ribonucleoprotein complex"/>
    <property type="evidence" value="ECO:0007669"/>
    <property type="project" value="UniProtKB-KW"/>
</dbReference>
<dbReference type="AlphaFoldDB" id="A0A934N863"/>
<proteinExistence type="inferred from homology"/>
<dbReference type="Pfam" id="PF01783">
    <property type="entry name" value="Ribosomal_L32p"/>
    <property type="match status" value="1"/>
</dbReference>
<gene>
    <name evidence="5 6" type="primary">rpmF</name>
    <name evidence="6" type="ORF">JF888_14795</name>
</gene>